<sequence>MQPQNGTGQPPESTEGNAIECNGDTEVNGLSVPRGEDLKLEQVEEDSTHEPKGAEEKTHNDGIQSIKERIISTSRLLKILEKQRSDNQVTNEKVIELEAQIRQLVKEKEIASKQVDNQSMELEKLRKAHQQQLDELAEVKIEKNRISKEIDQALQDKEKAESAKRSYEMLCEQLKAQNAELGAGITPDEKLRKDVIKLRSLTDQYKAQAQSNSIALKAEQQSNQATTSKLGNLQQNVDMLEKQIADLRDENSELSQSNESLNEQIFEMNLNHQMEINELKDQLEHAERSLKEKVEADQNRDDATSAKNDAIATAISTENAKNHTKKVEAFKKELAQVKQELLQQTNRAVALDEKFKSANEKNNQIEKLKSELKESKQTNEKLQRTIEANKKSTDATTKVQQLEQRLADLQTELSKAHEQANRMKAQAVTTSISDKQEANADKFAALHAEYQLAMVENKYLKKAKVCFSQMFSS</sequence>
<evidence type="ECO:0000256" key="2">
    <source>
        <dbReference type="SAM" id="MobiDB-lite"/>
    </source>
</evidence>
<reference evidence="3" key="1">
    <citation type="submission" date="2021-06" db="EMBL/GenBank/DDBJ databases">
        <authorList>
            <consortium name="DOE Joint Genome Institute"/>
            <person name="Mondo S.J."/>
            <person name="Amses K.R."/>
            <person name="Simmons D.R."/>
            <person name="Longcore J.E."/>
            <person name="Seto K."/>
            <person name="Alves G.H."/>
            <person name="Bonds A.E."/>
            <person name="Quandt C.A."/>
            <person name="Davis W.J."/>
            <person name="Chang Y."/>
            <person name="Letcher P.M."/>
            <person name="Powell M.J."/>
            <person name="Kuo A."/>
            <person name="Labutti K."/>
            <person name="Pangilinan J."/>
            <person name="Andreopoulos W."/>
            <person name="Tritt A."/>
            <person name="Riley R."/>
            <person name="Hundley H."/>
            <person name="Johnson J."/>
            <person name="Lipzen A."/>
            <person name="Barry K."/>
            <person name="Berbee M.L."/>
            <person name="Buchler N.E."/>
            <person name="Grigoriev I.V."/>
            <person name="Spatafora J.W."/>
            <person name="Stajich J.E."/>
            <person name="James T.Y."/>
        </authorList>
    </citation>
    <scope>NUCLEOTIDE SEQUENCE</scope>
    <source>
        <strain evidence="3">AG</strain>
    </source>
</reference>
<keyword evidence="1" id="KW-0175">Coiled coil</keyword>
<protein>
    <submittedName>
        <fullName evidence="3">Uncharacterized protein</fullName>
    </submittedName>
</protein>
<evidence type="ECO:0000313" key="4">
    <source>
        <dbReference type="Proteomes" id="UP001206595"/>
    </source>
</evidence>
<accession>A0AAD5HDW4</accession>
<evidence type="ECO:0000256" key="1">
    <source>
        <dbReference type="SAM" id="Coils"/>
    </source>
</evidence>
<dbReference type="GeneID" id="75914889"/>
<comment type="caution">
    <text evidence="3">The sequence shown here is derived from an EMBL/GenBank/DDBJ whole genome shotgun (WGS) entry which is preliminary data.</text>
</comment>
<dbReference type="Proteomes" id="UP001206595">
    <property type="component" value="Unassembled WGS sequence"/>
</dbReference>
<feature type="coiled-coil region" evidence="1">
    <location>
        <begin position="63"/>
        <end position="180"/>
    </location>
</feature>
<dbReference type="EMBL" id="MU620924">
    <property type="protein sequence ID" value="KAI8578941.1"/>
    <property type="molecule type" value="Genomic_DNA"/>
</dbReference>
<feature type="compositionally biased region" description="Basic and acidic residues" evidence="2">
    <location>
        <begin position="34"/>
        <end position="63"/>
    </location>
</feature>
<feature type="compositionally biased region" description="Polar residues" evidence="2">
    <location>
        <begin position="1"/>
        <end position="16"/>
    </location>
</feature>
<organism evidence="3 4">
    <name type="scientific">Umbelopsis ramanniana AG</name>
    <dbReference type="NCBI Taxonomy" id="1314678"/>
    <lineage>
        <taxon>Eukaryota</taxon>
        <taxon>Fungi</taxon>
        <taxon>Fungi incertae sedis</taxon>
        <taxon>Mucoromycota</taxon>
        <taxon>Mucoromycotina</taxon>
        <taxon>Umbelopsidomycetes</taxon>
        <taxon>Umbelopsidales</taxon>
        <taxon>Umbelopsidaceae</taxon>
        <taxon>Umbelopsis</taxon>
    </lineage>
</organism>
<feature type="coiled-coil region" evidence="1">
    <location>
        <begin position="216"/>
        <end position="426"/>
    </location>
</feature>
<name>A0AAD5HDW4_UMBRA</name>
<reference evidence="3" key="2">
    <citation type="journal article" date="2022" name="Proc. Natl. Acad. Sci. U.S.A.">
        <title>Diploid-dominant life cycles characterize the early evolution of Fungi.</title>
        <authorList>
            <person name="Amses K.R."/>
            <person name="Simmons D.R."/>
            <person name="Longcore J.E."/>
            <person name="Mondo S.J."/>
            <person name="Seto K."/>
            <person name="Jeronimo G.H."/>
            <person name="Bonds A.E."/>
            <person name="Quandt C.A."/>
            <person name="Davis W.J."/>
            <person name="Chang Y."/>
            <person name="Federici B.A."/>
            <person name="Kuo A."/>
            <person name="LaButti K."/>
            <person name="Pangilinan J."/>
            <person name="Andreopoulos W."/>
            <person name="Tritt A."/>
            <person name="Riley R."/>
            <person name="Hundley H."/>
            <person name="Johnson J."/>
            <person name="Lipzen A."/>
            <person name="Barry K."/>
            <person name="Lang B.F."/>
            <person name="Cuomo C.A."/>
            <person name="Buchler N.E."/>
            <person name="Grigoriev I.V."/>
            <person name="Spatafora J.W."/>
            <person name="Stajich J.E."/>
            <person name="James T.Y."/>
        </authorList>
    </citation>
    <scope>NUCLEOTIDE SEQUENCE</scope>
    <source>
        <strain evidence="3">AG</strain>
    </source>
</reference>
<keyword evidence="4" id="KW-1185">Reference proteome</keyword>
<gene>
    <name evidence="3" type="ORF">K450DRAFT_244217</name>
</gene>
<feature type="region of interest" description="Disordered" evidence="2">
    <location>
        <begin position="1"/>
        <end position="63"/>
    </location>
</feature>
<proteinExistence type="predicted"/>
<dbReference type="RefSeq" id="XP_051443945.1">
    <property type="nucleotide sequence ID" value="XM_051589544.1"/>
</dbReference>
<evidence type="ECO:0000313" key="3">
    <source>
        <dbReference type="EMBL" id="KAI8578941.1"/>
    </source>
</evidence>
<dbReference type="AlphaFoldDB" id="A0AAD5HDW4"/>